<evidence type="ECO:0000256" key="5">
    <source>
        <dbReference type="ARBA" id="ARBA00034323"/>
    </source>
</evidence>
<reference evidence="9 10" key="1">
    <citation type="journal article" date="2019" name="Anaerobe">
        <title>Detection of Robinsoniella peoriensis in multiple bone samples of a trauma patient.</title>
        <authorList>
            <person name="Schrottner P."/>
            <person name="Hartwich K."/>
            <person name="Bunk B."/>
            <person name="Schober I."/>
            <person name="Helbig S."/>
            <person name="Rudolph W.W."/>
            <person name="Gunzer F."/>
        </authorList>
    </citation>
    <scope>NUCLEOTIDE SEQUENCE [LARGE SCALE GENOMIC DNA]</scope>
    <source>
        <strain evidence="9 10">DSM 106044</strain>
    </source>
</reference>
<comment type="subcellular location">
    <subcellularLocation>
        <location evidence="1">Cell envelope</location>
    </subcellularLocation>
</comment>
<feature type="domain" description="Periplasmic binding protein" evidence="8">
    <location>
        <begin position="37"/>
        <end position="309"/>
    </location>
</feature>
<comment type="similarity">
    <text evidence="2">Belongs to the bacterial solute-binding protein 2 family.</text>
</comment>
<name>A0A4V6HSG0_9FIRM</name>
<comment type="caution">
    <text evidence="9">The sequence shown here is derived from an EMBL/GenBank/DDBJ whole genome shotgun (WGS) entry which is preliminary data.</text>
</comment>
<protein>
    <recommendedName>
        <fullName evidence="6">D-galactose/methyl-galactoside binding periplasmic protein MglB</fullName>
    </recommendedName>
</protein>
<comment type="subunit">
    <text evidence="5">The ABC transporter complex is composed of one ATP-binding protein (MglA), two transmembrane proteins (MglC) and a solute-binding protein (MglB).</text>
</comment>
<dbReference type="Gene3D" id="3.40.50.2300">
    <property type="match status" value="2"/>
</dbReference>
<keyword evidence="4 7" id="KW-0732">Signal</keyword>
<proteinExistence type="inferred from homology"/>
<dbReference type="AlphaFoldDB" id="A0A4V6HSG0"/>
<dbReference type="Pfam" id="PF13407">
    <property type="entry name" value="Peripla_BP_4"/>
    <property type="match status" value="1"/>
</dbReference>
<evidence type="ECO:0000256" key="4">
    <source>
        <dbReference type="ARBA" id="ARBA00022729"/>
    </source>
</evidence>
<dbReference type="OrthoDB" id="9769193at2"/>
<evidence type="ECO:0000256" key="3">
    <source>
        <dbReference type="ARBA" id="ARBA00022723"/>
    </source>
</evidence>
<dbReference type="GO" id="GO:0030246">
    <property type="term" value="F:carbohydrate binding"/>
    <property type="evidence" value="ECO:0007669"/>
    <property type="project" value="InterPro"/>
</dbReference>
<organism evidence="9 10">
    <name type="scientific">Robinsoniella peoriensis</name>
    <dbReference type="NCBI Taxonomy" id="180332"/>
    <lineage>
        <taxon>Bacteria</taxon>
        <taxon>Bacillati</taxon>
        <taxon>Bacillota</taxon>
        <taxon>Clostridia</taxon>
        <taxon>Lachnospirales</taxon>
        <taxon>Lachnospiraceae</taxon>
        <taxon>Robinsoniella</taxon>
    </lineage>
</organism>
<accession>A0A4V6HSG0</accession>
<evidence type="ECO:0000256" key="2">
    <source>
        <dbReference type="ARBA" id="ARBA00007639"/>
    </source>
</evidence>
<dbReference type="SUPFAM" id="SSF53822">
    <property type="entry name" value="Periplasmic binding protein-like I"/>
    <property type="match status" value="1"/>
</dbReference>
<evidence type="ECO:0000313" key="10">
    <source>
        <dbReference type="Proteomes" id="UP000306509"/>
    </source>
</evidence>
<feature type="chain" id="PRO_5020531253" description="D-galactose/methyl-galactoside binding periplasmic protein MglB" evidence="7">
    <location>
        <begin position="25"/>
        <end position="350"/>
    </location>
</feature>
<dbReference type="GO" id="GO:0046872">
    <property type="term" value="F:metal ion binding"/>
    <property type="evidence" value="ECO:0007669"/>
    <property type="project" value="UniProtKB-KW"/>
</dbReference>
<dbReference type="InterPro" id="IPR025997">
    <property type="entry name" value="SBP_2_dom"/>
</dbReference>
<sequence length="350" mass="38997" precursor="true">MKVKKLLMEAAMVILCLAGCSTLATEQKKEQLPELKIGVSVYYQDDVFIESIISRLKESVKKMEKEEGYNITLNIVDGQNSQTLQNEQADKFISQGYDVICMNLADRTAAATIIDKVKNADIPVIFFNREPVSADMKRWDKVYYVGSRPEEAGTMQGEIVLEQYLKDPGSVDRNHDGRIQYVILEGEQGHQDSLIRTEYCLKPLLDNNIVLEKLANATANWQKSQGEEKMGGWLEEYKDRIEVVFSNNDEMALGAISAIKKAGYEGKIQVVGVDGTESAIKAVENKEMLGTVINDARKQADSILKLAFNSGSGQGVGMVKELQPDNCVRIGHKVFAQWSVQQDTEGESVE</sequence>
<evidence type="ECO:0000256" key="1">
    <source>
        <dbReference type="ARBA" id="ARBA00004196"/>
    </source>
</evidence>
<evidence type="ECO:0000313" key="9">
    <source>
        <dbReference type="EMBL" id="TLD02818.1"/>
    </source>
</evidence>
<gene>
    <name evidence="9" type="primary">mglB_2</name>
    <name evidence="9" type="ORF">DSM106044_00317</name>
</gene>
<keyword evidence="3" id="KW-0479">Metal-binding</keyword>
<dbReference type="PANTHER" id="PTHR46847">
    <property type="entry name" value="D-ALLOSE-BINDING PERIPLASMIC PROTEIN-RELATED"/>
    <property type="match status" value="1"/>
</dbReference>
<evidence type="ECO:0000259" key="8">
    <source>
        <dbReference type="Pfam" id="PF13407"/>
    </source>
</evidence>
<dbReference type="STRING" id="180332.GCA_000797495_05549"/>
<keyword evidence="10" id="KW-1185">Reference proteome</keyword>
<feature type="signal peptide" evidence="7">
    <location>
        <begin position="1"/>
        <end position="24"/>
    </location>
</feature>
<dbReference type="GO" id="GO:0030313">
    <property type="term" value="C:cell envelope"/>
    <property type="evidence" value="ECO:0007669"/>
    <property type="project" value="UniProtKB-SubCell"/>
</dbReference>
<evidence type="ECO:0000256" key="7">
    <source>
        <dbReference type="SAM" id="SignalP"/>
    </source>
</evidence>
<dbReference type="InterPro" id="IPR028082">
    <property type="entry name" value="Peripla_BP_I"/>
</dbReference>
<dbReference type="Proteomes" id="UP000306509">
    <property type="component" value="Unassembled WGS sequence"/>
</dbReference>
<dbReference type="RefSeq" id="WP_052377791.1">
    <property type="nucleotide sequence ID" value="NZ_CABMJZ010000063.1"/>
</dbReference>
<dbReference type="EMBL" id="QGQD01000006">
    <property type="protein sequence ID" value="TLD02818.1"/>
    <property type="molecule type" value="Genomic_DNA"/>
</dbReference>
<dbReference type="InterPro" id="IPR044085">
    <property type="entry name" value="MglB-like_PBP1"/>
</dbReference>
<dbReference type="PANTHER" id="PTHR46847:SF1">
    <property type="entry name" value="D-ALLOSE-BINDING PERIPLASMIC PROTEIN-RELATED"/>
    <property type="match status" value="1"/>
</dbReference>
<evidence type="ECO:0000256" key="6">
    <source>
        <dbReference type="ARBA" id="ARBA00034344"/>
    </source>
</evidence>
<dbReference type="CDD" id="cd01539">
    <property type="entry name" value="PBP1_GGBP"/>
    <property type="match status" value="1"/>
</dbReference>